<dbReference type="HOGENOM" id="CLU_037612_5_5_5"/>
<reference evidence="1" key="1">
    <citation type="submission" date="2008-01" db="EMBL/GenBank/DDBJ databases">
        <title>Complete sequence of plasmid1 pCAUL01 of Caulobacter sp. K31.</title>
        <authorList>
            <consortium name="US DOE Joint Genome Institute"/>
            <person name="Copeland A."/>
            <person name="Lucas S."/>
            <person name="Lapidus A."/>
            <person name="Barry K."/>
            <person name="Glavina del Rio T."/>
            <person name="Dalin E."/>
            <person name="Tice H."/>
            <person name="Pitluck S."/>
            <person name="Bruce D."/>
            <person name="Goodwin L."/>
            <person name="Thompson L.S."/>
            <person name="Brettin T."/>
            <person name="Detter J.C."/>
            <person name="Han C."/>
            <person name="Schmutz J."/>
            <person name="Larimer F."/>
            <person name="Land M."/>
            <person name="Hauser L."/>
            <person name="Kyrpides N."/>
            <person name="Kim E."/>
            <person name="Stephens C."/>
            <person name="Richardson P."/>
        </authorList>
    </citation>
    <scope>NUCLEOTIDE SEQUENCE [LARGE SCALE GENOMIC DNA]</scope>
    <source>
        <strain evidence="1">K31</strain>
        <plasmid evidence="1">pCAUL01</plasmid>
    </source>
</reference>
<dbReference type="CDD" id="cd02042">
    <property type="entry name" value="ParAB_family"/>
    <property type="match status" value="1"/>
</dbReference>
<keyword evidence="1" id="KW-0614">Plasmid</keyword>
<dbReference type="Gene3D" id="3.40.50.300">
    <property type="entry name" value="P-loop containing nucleotide triphosphate hydrolases"/>
    <property type="match status" value="1"/>
</dbReference>
<dbReference type="KEGG" id="cak:Caul_5170"/>
<sequence length="260" mass="27779">MALVLFANTKGGSGKTTAAMVLAGELVSHGAKVVLLEGDPNRPLMSWAQARGAPVLETSRSRVKSAAEAADMISRNAGDGQGGKLVVVHDDDQEGVFEWIEGASSWAHFVIADPEGSPNEWLTDVASQADLVIIPFAPSALDAKQVSRTVQVLNRVAKRSSRPVNYRILLTRASASAVMSRDEREIRGSLEKNGLPLMRTTLCERPAYRGLFKLDATIDELPANTIGGLDTARRNAAEYVSEIVAILKQGASEQAKTEAA</sequence>
<dbReference type="Pfam" id="PF07015">
    <property type="entry name" value="VirC1"/>
    <property type="match status" value="1"/>
</dbReference>
<dbReference type="InterPro" id="IPR009744">
    <property type="entry name" value="VirC1"/>
</dbReference>
<accession>B0T9B5</accession>
<dbReference type="AlphaFoldDB" id="B0T9B5"/>
<dbReference type="OrthoDB" id="113462at2"/>
<dbReference type="EMBL" id="CP000928">
    <property type="protein sequence ID" value="ABZ74290.1"/>
    <property type="molecule type" value="Genomic_DNA"/>
</dbReference>
<proteinExistence type="predicted"/>
<evidence type="ECO:0000313" key="1">
    <source>
        <dbReference type="EMBL" id="ABZ74290.1"/>
    </source>
</evidence>
<name>B0T9B5_CAUSK</name>
<geneLocation type="plasmid" evidence="1">
    <name>pCAUL01</name>
</geneLocation>
<dbReference type="InterPro" id="IPR027417">
    <property type="entry name" value="P-loop_NTPase"/>
</dbReference>
<organism evidence="1">
    <name type="scientific">Caulobacter sp. (strain K31)</name>
    <dbReference type="NCBI Taxonomy" id="366602"/>
    <lineage>
        <taxon>Bacteria</taxon>
        <taxon>Pseudomonadati</taxon>
        <taxon>Pseudomonadota</taxon>
        <taxon>Alphaproteobacteria</taxon>
        <taxon>Caulobacterales</taxon>
        <taxon>Caulobacteraceae</taxon>
        <taxon>Caulobacter</taxon>
    </lineage>
</organism>
<gene>
    <name evidence="1" type="ordered locus">Caul_5170</name>
</gene>
<protein>
    <submittedName>
        <fullName evidence="1">ParA protein, putative</fullName>
    </submittedName>
</protein>
<dbReference type="PANTHER" id="PTHR13696">
    <property type="entry name" value="P-LOOP CONTAINING NUCLEOSIDE TRIPHOSPHATE HYDROLASE"/>
    <property type="match status" value="1"/>
</dbReference>
<dbReference type="InterPro" id="IPR050678">
    <property type="entry name" value="DNA_Partitioning_ATPase"/>
</dbReference>
<dbReference type="PANTHER" id="PTHR13696:SF96">
    <property type="entry name" value="COBQ_COBB_MIND_PARA NUCLEOTIDE BINDING DOMAIN-CONTAINING PROTEIN"/>
    <property type="match status" value="1"/>
</dbReference>
<dbReference type="SUPFAM" id="SSF52540">
    <property type="entry name" value="P-loop containing nucleoside triphosphate hydrolases"/>
    <property type="match status" value="1"/>
</dbReference>
<dbReference type="PIRSF" id="PIRSF009320">
    <property type="entry name" value="Nuc_binding_HP_1000"/>
    <property type="match status" value="1"/>
</dbReference>